<proteinExistence type="predicted"/>
<evidence type="ECO:0000313" key="2">
    <source>
        <dbReference type="Proteomes" id="UP000218387"/>
    </source>
</evidence>
<accession>A0A4P9C785</accession>
<dbReference type="EMBL" id="CP029487">
    <property type="protein sequence ID" value="QCT71378.1"/>
    <property type="molecule type" value="Genomic_DNA"/>
</dbReference>
<dbReference type="KEGG" id="emt:CPZ25_008560"/>
<reference evidence="1 2" key="1">
    <citation type="submission" date="2018-05" db="EMBL/GenBank/DDBJ databases">
        <title>Genome comparison of Eubacterium sp.</title>
        <authorList>
            <person name="Feng Y."/>
            <person name="Sanchez-Andrea I."/>
            <person name="Stams A.J.M."/>
            <person name="De Vos W.M."/>
        </authorList>
    </citation>
    <scope>NUCLEOTIDE SEQUENCE [LARGE SCALE GENOMIC DNA]</scope>
    <source>
        <strain evidence="1 2">YI</strain>
    </source>
</reference>
<dbReference type="Proteomes" id="UP000218387">
    <property type="component" value="Chromosome"/>
</dbReference>
<organism evidence="1 2">
    <name type="scientific">Eubacterium maltosivorans</name>
    <dbReference type="NCBI Taxonomy" id="2041044"/>
    <lineage>
        <taxon>Bacteria</taxon>
        <taxon>Bacillati</taxon>
        <taxon>Bacillota</taxon>
        <taxon>Clostridia</taxon>
        <taxon>Eubacteriales</taxon>
        <taxon>Eubacteriaceae</taxon>
        <taxon>Eubacterium</taxon>
    </lineage>
</organism>
<dbReference type="InterPro" id="IPR027417">
    <property type="entry name" value="P-loop_NTPase"/>
</dbReference>
<dbReference type="RefSeq" id="WP_096920189.1">
    <property type="nucleotide sequence ID" value="NZ_CP029487.1"/>
</dbReference>
<name>A0A4P9C785_EUBML</name>
<dbReference type="AlphaFoldDB" id="A0A4P9C785"/>
<evidence type="ECO:0000313" key="1">
    <source>
        <dbReference type="EMBL" id="QCT71378.1"/>
    </source>
</evidence>
<dbReference type="SUPFAM" id="SSF52540">
    <property type="entry name" value="P-loop containing nucleoside triphosphate hydrolases"/>
    <property type="match status" value="1"/>
</dbReference>
<gene>
    <name evidence="1" type="ORF">CPZ25_008560</name>
</gene>
<protein>
    <submittedName>
        <fullName evidence="1">Uncharacterized protein</fullName>
    </submittedName>
</protein>
<keyword evidence="2" id="KW-1185">Reference proteome</keyword>
<sequence length="555" mass="64328">MEYIKHTLTKKYIGQDNILTQIIENAIKAHQVIFFIAPQGTGKSHYISSLRIKGVCEDIKIINPTTALSKQNRQTQIIAEQGDIFLDESEVSSQTFVTSGLETKQNDDINKNILVYVDEPHKIVQYATFAYQEQTHPVIKAIETYLKNGNAAIMTTATPELFYCLEKTELYNKIDLCIEVEKEMNYLEKVNIWTMYSEDHLKKELIKNYKETHLQIALVNDTKAIEKIEKELKEVYNIKTIGITSKNRTLQDTEHFKQFQDLVETGEINQYNILLATSWVDSGITFVNENITDLYCILHNNYRMGDFTMIKQFLARARQSKPTLHIVAPKLTDREERLINLSITLYSGDVLTDKETLDSLSVQTRDELIQSVQTIDGETDHKTVYKKLITCLTEKNHEYIKDYQNGILDKSNLKGIYGIIEKDGEFEHSDIALKYEIHRIIEKLECQKDIQAYIKNLTNCDNIHVIQPDKDRNKNAVFHLCTQQEQIEIIDYLDTLVDSQESFKQEEVTQQLNELSQGKIDGKNLNPIFKNNDLPYKADRIREGNYRLIKKDSTK</sequence>